<dbReference type="EMBL" id="JARULN010000037">
    <property type="protein sequence ID" value="MDG5755604.1"/>
    <property type="molecule type" value="Genomic_DNA"/>
</dbReference>
<reference evidence="1 2" key="1">
    <citation type="submission" date="2023-04" db="EMBL/GenBank/DDBJ databases">
        <title>Ectobacillus antri isolated from activated sludge.</title>
        <authorList>
            <person name="Yan P."/>
            <person name="Liu X."/>
        </authorList>
    </citation>
    <scope>NUCLEOTIDE SEQUENCE [LARGE SCALE GENOMIC DNA]</scope>
    <source>
        <strain evidence="1 2">C18H</strain>
    </source>
</reference>
<evidence type="ECO:0000313" key="1">
    <source>
        <dbReference type="EMBL" id="MDG5755604.1"/>
    </source>
</evidence>
<dbReference type="Proteomes" id="UP001218246">
    <property type="component" value="Unassembled WGS sequence"/>
</dbReference>
<comment type="caution">
    <text evidence="1">The sequence shown here is derived from an EMBL/GenBank/DDBJ whole genome shotgun (WGS) entry which is preliminary data.</text>
</comment>
<dbReference type="InterPro" id="IPR026988">
    <property type="entry name" value="YaaC-like"/>
</dbReference>
<dbReference type="RefSeq" id="WP_124565942.1">
    <property type="nucleotide sequence ID" value="NZ_JARRRY010000037.1"/>
</dbReference>
<sequence>MDINLIWRELSFFTSSLHSQKYLSHCYKQLKIAEHDKKSFDNCYPFIYYLEHGKSYYESAKISPLSIRPVLLFYGMIQLLKACLLTVDPNYPESTAVLAHGVTTRKRKKQSYEFLQDEVKIQRNGLYTHIAEKMFYMRHLEGEKCSMENLLKLVGELGRLFTYSKKAPELYPIVRIDDHIVSISKLVLDRYNMTEQRFIEYLQTSCSSLHIEPSTQKDKYNIILHSPKRNWAGLQKSPLVYHMYEDTYYLPSNREQMGAFSEILVHYLVLYNLSMISRYETEWWSELLHSYATEDYPFINQFLAVSADKIPYYIYHYLMSKT</sequence>
<name>A0ABT6H8K8_9BACI</name>
<organism evidence="1 2">
    <name type="scientific">Ectobacillus antri</name>
    <dbReference type="NCBI Taxonomy" id="2486280"/>
    <lineage>
        <taxon>Bacteria</taxon>
        <taxon>Bacillati</taxon>
        <taxon>Bacillota</taxon>
        <taxon>Bacilli</taxon>
        <taxon>Bacillales</taxon>
        <taxon>Bacillaceae</taxon>
        <taxon>Ectobacillus</taxon>
    </lineage>
</organism>
<accession>A0ABT6H8K8</accession>
<proteinExistence type="predicted"/>
<protein>
    <submittedName>
        <fullName evidence="1">YaaC family protein</fullName>
    </submittedName>
</protein>
<keyword evidence="2" id="KW-1185">Reference proteome</keyword>
<evidence type="ECO:0000313" key="2">
    <source>
        <dbReference type="Proteomes" id="UP001218246"/>
    </source>
</evidence>
<dbReference type="Pfam" id="PF14175">
    <property type="entry name" value="YaaC"/>
    <property type="match status" value="1"/>
</dbReference>
<gene>
    <name evidence="1" type="ORF">P6P90_17080</name>
</gene>